<accession>A0ABN9LEX8</accession>
<evidence type="ECO:0000259" key="3">
    <source>
        <dbReference type="PROSITE" id="PS50240"/>
    </source>
</evidence>
<protein>
    <recommendedName>
        <fullName evidence="3">Peptidase S1 domain-containing protein</fullName>
    </recommendedName>
</protein>
<dbReference type="InterPro" id="IPR001254">
    <property type="entry name" value="Trypsin_dom"/>
</dbReference>
<reference evidence="4" key="1">
    <citation type="submission" date="2023-07" db="EMBL/GenBank/DDBJ databases">
        <authorList>
            <person name="Stuckert A."/>
        </authorList>
    </citation>
    <scope>NUCLEOTIDE SEQUENCE</scope>
</reference>
<comment type="caution">
    <text evidence="4">The sequence shown here is derived from an EMBL/GenBank/DDBJ whole genome shotgun (WGS) entry which is preliminary data.</text>
</comment>
<proteinExistence type="predicted"/>
<keyword evidence="2" id="KW-0645">Protease</keyword>
<keyword evidence="1" id="KW-1015">Disulfide bond</keyword>
<evidence type="ECO:0000256" key="2">
    <source>
        <dbReference type="RuleBase" id="RU363034"/>
    </source>
</evidence>
<organism evidence="4 5">
    <name type="scientific">Ranitomeya imitator</name>
    <name type="common">mimic poison frog</name>
    <dbReference type="NCBI Taxonomy" id="111125"/>
    <lineage>
        <taxon>Eukaryota</taxon>
        <taxon>Metazoa</taxon>
        <taxon>Chordata</taxon>
        <taxon>Craniata</taxon>
        <taxon>Vertebrata</taxon>
        <taxon>Euteleostomi</taxon>
        <taxon>Amphibia</taxon>
        <taxon>Batrachia</taxon>
        <taxon>Anura</taxon>
        <taxon>Neobatrachia</taxon>
        <taxon>Hyloidea</taxon>
        <taxon>Dendrobatidae</taxon>
        <taxon>Dendrobatinae</taxon>
        <taxon>Ranitomeya</taxon>
    </lineage>
</organism>
<dbReference type="InterPro" id="IPR033116">
    <property type="entry name" value="TRYPSIN_SER"/>
</dbReference>
<dbReference type="CDD" id="cd00190">
    <property type="entry name" value="Tryp_SPc"/>
    <property type="match status" value="1"/>
</dbReference>
<dbReference type="SUPFAM" id="SSF50494">
    <property type="entry name" value="Trypsin-like serine proteases"/>
    <property type="match status" value="1"/>
</dbReference>
<dbReference type="PANTHER" id="PTHR24257:SF26">
    <property type="entry name" value="CHYMOTRYPSIN-LIKE ELASTASE FAMILY MEMBER 1"/>
    <property type="match status" value="1"/>
</dbReference>
<dbReference type="InterPro" id="IPR018114">
    <property type="entry name" value="TRYPSIN_HIS"/>
</dbReference>
<feature type="domain" description="Peptidase S1" evidence="3">
    <location>
        <begin position="103"/>
        <end position="339"/>
    </location>
</feature>
<keyword evidence="5" id="KW-1185">Reference proteome</keyword>
<dbReference type="PRINTS" id="PR00722">
    <property type="entry name" value="CHYMOTRYPSIN"/>
</dbReference>
<dbReference type="Gene3D" id="2.40.10.10">
    <property type="entry name" value="Trypsin-like serine proteases"/>
    <property type="match status" value="2"/>
</dbReference>
<dbReference type="Pfam" id="PF00089">
    <property type="entry name" value="Trypsin"/>
    <property type="match status" value="1"/>
</dbReference>
<dbReference type="InterPro" id="IPR009003">
    <property type="entry name" value="Peptidase_S1_PA"/>
</dbReference>
<name>A0ABN9LEX8_9NEOB</name>
<dbReference type="InterPro" id="IPR050850">
    <property type="entry name" value="Peptidase_S1_Elastase_sf"/>
</dbReference>
<dbReference type="InterPro" id="IPR001314">
    <property type="entry name" value="Peptidase_S1A"/>
</dbReference>
<gene>
    <name evidence="4" type="ORF">RIMI_LOCUS8515545</name>
</gene>
<dbReference type="EMBL" id="CAUEEQ010016956">
    <property type="protein sequence ID" value="CAJ0940325.1"/>
    <property type="molecule type" value="Genomic_DNA"/>
</dbReference>
<dbReference type="InterPro" id="IPR043504">
    <property type="entry name" value="Peptidase_S1_PA_chymotrypsin"/>
</dbReference>
<keyword evidence="2" id="KW-0378">Hydrolase</keyword>
<dbReference type="PANTHER" id="PTHR24257">
    <property type="entry name" value="CHYMOTRYPSIN-LIKE ELASTASE FAMILY MEMBER"/>
    <property type="match status" value="1"/>
</dbReference>
<sequence>MKKKMNKVKKKLMSKMLMMMKMKANRLYSMRMQQHPHDMQTFSAALKGAASNINGCTDLFEPCITSLNGPKMLTFLLLAAFVLGGHCIDYPSYLEDIEDNARVVGGSNAAKNAWPWQVTLQYLSGSSWYHTCGGSLIRANRVLTAAHCVDRSNTFRVVLGDHNLSANDGTEQTISVSGIRIHASWNTNNVAAGYDIAVLHLAASATINSYVKLATLPASGTVLAHNHACIISGWGRTSTGGSLPSILQQAPLPVVAHSTCSTSSYWGSTVKDTMVCAGGNGAQAGCNGDSGGPLNCNVSGAYQVHGVTSFVSSAGCNAYLKPTVFTRVSAYISWINSNV</sequence>
<evidence type="ECO:0000256" key="1">
    <source>
        <dbReference type="ARBA" id="ARBA00023157"/>
    </source>
</evidence>
<dbReference type="Proteomes" id="UP001176940">
    <property type="component" value="Unassembled WGS sequence"/>
</dbReference>
<evidence type="ECO:0000313" key="5">
    <source>
        <dbReference type="Proteomes" id="UP001176940"/>
    </source>
</evidence>
<dbReference type="PROSITE" id="PS50240">
    <property type="entry name" value="TRYPSIN_DOM"/>
    <property type="match status" value="1"/>
</dbReference>
<dbReference type="SMART" id="SM00020">
    <property type="entry name" value="Tryp_SPc"/>
    <property type="match status" value="1"/>
</dbReference>
<keyword evidence="2" id="KW-0720">Serine protease</keyword>
<dbReference type="PROSITE" id="PS00134">
    <property type="entry name" value="TRYPSIN_HIS"/>
    <property type="match status" value="1"/>
</dbReference>
<evidence type="ECO:0000313" key="4">
    <source>
        <dbReference type="EMBL" id="CAJ0940325.1"/>
    </source>
</evidence>
<dbReference type="PROSITE" id="PS00135">
    <property type="entry name" value="TRYPSIN_SER"/>
    <property type="match status" value="1"/>
</dbReference>